<proteinExistence type="inferred from homology"/>
<organism evidence="4 5">
    <name type="scientific">Elizabethkingia meningoseptica</name>
    <name type="common">Chryseobacterium meningosepticum</name>
    <dbReference type="NCBI Taxonomy" id="238"/>
    <lineage>
        <taxon>Bacteria</taxon>
        <taxon>Pseudomonadati</taxon>
        <taxon>Bacteroidota</taxon>
        <taxon>Flavobacteriia</taxon>
        <taxon>Flavobacteriales</taxon>
        <taxon>Weeksellaceae</taxon>
        <taxon>Elizabethkingia</taxon>
    </lineage>
</organism>
<dbReference type="InterPro" id="IPR001608">
    <property type="entry name" value="Ala_racemase_N"/>
</dbReference>
<evidence type="ECO:0000313" key="4">
    <source>
        <dbReference type="EMBL" id="OOH95123.1"/>
    </source>
</evidence>
<feature type="domain" description="D-serine dehydratase-like" evidence="3">
    <location>
        <begin position="262"/>
        <end position="352"/>
    </location>
</feature>
<evidence type="ECO:0000256" key="2">
    <source>
        <dbReference type="ARBA" id="ARBA00023239"/>
    </source>
</evidence>
<keyword evidence="2" id="KW-0456">Lyase</keyword>
<dbReference type="Proteomes" id="UP000188947">
    <property type="component" value="Unassembled WGS sequence"/>
</dbReference>
<reference evidence="4 5" key="1">
    <citation type="submission" date="2016-11" db="EMBL/GenBank/DDBJ databases">
        <title>Genome sequence and comparative genomic analysis of clinical strain Elizabethkingia meningoseptica 61421 PRCM.</title>
        <authorList>
            <person name="Wang M."/>
            <person name="Hu S."/>
            <person name="Cao L."/>
            <person name="Jiang T."/>
            <person name="Zhou Y."/>
            <person name="Ming D."/>
        </authorList>
    </citation>
    <scope>NUCLEOTIDE SEQUENCE [LARGE SCALE GENOMIC DNA]</scope>
    <source>
        <strain evidence="4 5">61421 PRCM</strain>
    </source>
</reference>
<evidence type="ECO:0000313" key="5">
    <source>
        <dbReference type="Proteomes" id="UP000188947"/>
    </source>
</evidence>
<dbReference type="OrthoDB" id="9788869at2"/>
<dbReference type="Gene3D" id="3.20.20.10">
    <property type="entry name" value="Alanine racemase"/>
    <property type="match status" value="1"/>
</dbReference>
<dbReference type="PANTHER" id="PTHR28004">
    <property type="entry name" value="ZGC:162816-RELATED"/>
    <property type="match status" value="1"/>
</dbReference>
<accession>A0A1T3EZL9</accession>
<dbReference type="GO" id="GO:0036088">
    <property type="term" value="P:D-serine catabolic process"/>
    <property type="evidence" value="ECO:0007669"/>
    <property type="project" value="TreeGrafter"/>
</dbReference>
<dbReference type="STRING" id="238.BBD35_00645"/>
<evidence type="ECO:0000259" key="3">
    <source>
        <dbReference type="SMART" id="SM01119"/>
    </source>
</evidence>
<name>A0A1T3EZL9_ELIME</name>
<dbReference type="CDD" id="cd06821">
    <property type="entry name" value="PLPDE_III_D-TA"/>
    <property type="match status" value="1"/>
</dbReference>
<dbReference type="InterPro" id="IPR042208">
    <property type="entry name" value="D-ser_dehydrat-like_sf"/>
</dbReference>
<sequence>MQQDWWEITSETIRDTPFLAVYTDRIHYNIDHIITEVKGDVTRLRPHIKTHKMGEVLELFKDKGINKVKCATIAEAELCAMHHIPDILLAYQPTGAVKQKRWLALLQKYTSLSFSTITDNFETADELSKLGQSNNQVFRLYLDMNVGMNRTGFHYKSKWNQLVYKIAQLPNIRLMGLHIYDGHLHGSLKERFEEAESVFSLLRHELDLLQENLGFSLKFVAGGSGTFPFYAAQKDVECSPGTFVFWDTNYRIHLPEQKFFPAAVLVGTIISKPSENTLCVDLGYKSVASENSLDKRLTILNDENLIPVSHSEEHLVLENTGDKQYRIGELIYAVPYHICPTCALYDTVQVVNSQHEIYDEWTVLARKRKINI</sequence>
<dbReference type="SUPFAM" id="SSF51419">
    <property type="entry name" value="PLP-binding barrel"/>
    <property type="match status" value="1"/>
</dbReference>
<dbReference type="eggNOG" id="COG3616">
    <property type="taxonomic scope" value="Bacteria"/>
</dbReference>
<dbReference type="Pfam" id="PF01168">
    <property type="entry name" value="Ala_racemase_N"/>
    <property type="match status" value="1"/>
</dbReference>
<keyword evidence="5" id="KW-1185">Reference proteome</keyword>
<dbReference type="SMART" id="SM01119">
    <property type="entry name" value="D-ser_dehydrat"/>
    <property type="match status" value="1"/>
</dbReference>
<comment type="caution">
    <text evidence="4">The sequence shown here is derived from an EMBL/GenBank/DDBJ whole genome shotgun (WGS) entry which is preliminary data.</text>
</comment>
<gene>
    <name evidence="4" type="ORF">BMF97_09780</name>
</gene>
<dbReference type="InterPro" id="IPR026956">
    <property type="entry name" value="D-ser_dehydrat-like_dom"/>
</dbReference>
<dbReference type="InterPro" id="IPR029066">
    <property type="entry name" value="PLP-binding_barrel"/>
</dbReference>
<evidence type="ECO:0000256" key="1">
    <source>
        <dbReference type="ARBA" id="ARBA00005323"/>
    </source>
</evidence>
<dbReference type="Gene3D" id="2.40.37.20">
    <property type="entry name" value="D-serine dehydratase-like domain"/>
    <property type="match status" value="1"/>
</dbReference>
<protein>
    <submittedName>
        <fullName evidence="4">Alanine racemase</fullName>
    </submittedName>
</protein>
<dbReference type="GO" id="GO:0008721">
    <property type="term" value="F:D-serine ammonia-lyase activity"/>
    <property type="evidence" value="ECO:0007669"/>
    <property type="project" value="TreeGrafter"/>
</dbReference>
<comment type="similarity">
    <text evidence="1">Belongs to the DSD1 family.</text>
</comment>
<dbReference type="Pfam" id="PF14031">
    <property type="entry name" value="D-ser_dehydrat"/>
    <property type="match status" value="1"/>
</dbReference>
<dbReference type="AlphaFoldDB" id="A0A1T3EZL9"/>
<dbReference type="RefSeq" id="WP_070904165.1">
    <property type="nucleotide sequence ID" value="NZ_CP016378.1"/>
</dbReference>
<dbReference type="EMBL" id="MPOG01000011">
    <property type="protein sequence ID" value="OOH95123.1"/>
    <property type="molecule type" value="Genomic_DNA"/>
</dbReference>
<dbReference type="PANTHER" id="PTHR28004:SF2">
    <property type="entry name" value="D-SERINE DEHYDRATASE"/>
    <property type="match status" value="1"/>
</dbReference>
<dbReference type="InterPro" id="IPR051466">
    <property type="entry name" value="D-amino_acid_metab_enzyme"/>
</dbReference>